<reference evidence="1 2" key="1">
    <citation type="journal article" date="2016" name="Nat. Commun.">
        <title>Thousands of microbial genomes shed light on interconnected biogeochemical processes in an aquifer system.</title>
        <authorList>
            <person name="Anantharaman K."/>
            <person name="Brown C.T."/>
            <person name="Hug L.A."/>
            <person name="Sharon I."/>
            <person name="Castelle C.J."/>
            <person name="Probst A.J."/>
            <person name="Thomas B.C."/>
            <person name="Singh A."/>
            <person name="Wilkins M.J."/>
            <person name="Karaoz U."/>
            <person name="Brodie E.L."/>
            <person name="Williams K.H."/>
            <person name="Hubbard S.S."/>
            <person name="Banfield J.F."/>
        </authorList>
    </citation>
    <scope>NUCLEOTIDE SEQUENCE [LARGE SCALE GENOMIC DNA]</scope>
</reference>
<dbReference type="AlphaFoldDB" id="A0A1F6V7J5"/>
<protein>
    <submittedName>
        <fullName evidence="1">Uncharacterized protein</fullName>
    </submittedName>
</protein>
<accession>A0A1F6V7J5</accession>
<evidence type="ECO:0000313" key="1">
    <source>
        <dbReference type="EMBL" id="OGI65479.1"/>
    </source>
</evidence>
<comment type="caution">
    <text evidence="1">The sequence shown here is derived from an EMBL/GenBank/DDBJ whole genome shotgun (WGS) entry which is preliminary data.</text>
</comment>
<proteinExistence type="predicted"/>
<evidence type="ECO:0000313" key="2">
    <source>
        <dbReference type="Proteomes" id="UP000177370"/>
    </source>
</evidence>
<dbReference type="Proteomes" id="UP000177370">
    <property type="component" value="Unassembled WGS sequence"/>
</dbReference>
<gene>
    <name evidence="1" type="ORF">A2647_01175</name>
</gene>
<dbReference type="EMBL" id="MFTP01000018">
    <property type="protein sequence ID" value="OGI65479.1"/>
    <property type="molecule type" value="Genomic_DNA"/>
</dbReference>
<name>A0A1F6V7J5_9BACT</name>
<organism evidence="1 2">
    <name type="scientific">Candidatus Nomurabacteria bacterium RIFCSPHIGHO2_01_FULL_40_24b</name>
    <dbReference type="NCBI Taxonomy" id="1801739"/>
    <lineage>
        <taxon>Bacteria</taxon>
        <taxon>Candidatus Nomuraibacteriota</taxon>
    </lineage>
</organism>
<sequence>MQTETKICQNCKGNFTVTAEDLGFYEKMKVPAPTFCPVCRMKRRFVFRNERMLYKRKSDFTGEEIFTAFSPESGIKIYEREIWMSDKWNPLDYGVDYDFSKPFFAQFFELLKKVPLKNLNVQNGVGSPYVNNATDPKNSYLVFNTSNPEDCMYGHAINFCKWCVDVSHVSKCENCYEGFWLTQCSMSSFSSECENSFNMIFCKNCVGCQDCFGCVNLRNKSYCIWNVQYSREEYLEKIQSFNLGSYSNLQKIKKEVYKFWMKFPNKFLQGTQNTNVSGNYIDHSKDIKNSFLIRESQNLHYCQYVQEFPGSKDCWDYSVWGDNNQLVYECHSCGIGTQNIKFCVLCQENVHDLEHCFFCLGGSENLFGCIGLRKKSYCILNKQYTKEEYKEMVVKIKKHMDEMPYLDKQGKVYKYGEFFPAELSPHGYNETLAQEYFPLTKDEAIKQSVKWVEPAERNYKIDFKVGSLSDEIKNVPDDIVGKVIACEHDDKCNQLCTTAFKIIENELNFYRKMNLPLPRLCPNCRTFERLKQRTGIELYKRKCSCSGESSGNGDYKNTCSHGHDGEACPNEFETAYSPDRPEIVYCEKCYQQEVY</sequence>